<keyword evidence="4" id="KW-1185">Reference proteome</keyword>
<accession>A0A5N5CVU4</accession>
<keyword evidence="3" id="KW-0808">Transferase</keyword>
<organism evidence="3 4">
    <name type="scientific">Lasiodiplodia theobromae</name>
    <dbReference type="NCBI Taxonomy" id="45133"/>
    <lineage>
        <taxon>Eukaryota</taxon>
        <taxon>Fungi</taxon>
        <taxon>Dikarya</taxon>
        <taxon>Ascomycota</taxon>
        <taxon>Pezizomycotina</taxon>
        <taxon>Dothideomycetes</taxon>
        <taxon>Dothideomycetes incertae sedis</taxon>
        <taxon>Botryosphaeriales</taxon>
        <taxon>Botryosphaeriaceae</taxon>
        <taxon>Lasiodiplodia</taxon>
    </lineage>
</organism>
<dbReference type="AlphaFoldDB" id="A0A5N5CVU4"/>
<dbReference type="Proteomes" id="UP000325902">
    <property type="component" value="Unassembled WGS sequence"/>
</dbReference>
<dbReference type="Gene3D" id="1.10.287.1490">
    <property type="match status" value="1"/>
</dbReference>
<evidence type="ECO:0000256" key="1">
    <source>
        <dbReference type="SAM" id="Coils"/>
    </source>
</evidence>
<protein>
    <submittedName>
        <fullName evidence="3">Polysialic acid O-acetyltransferase</fullName>
    </submittedName>
</protein>
<feature type="region of interest" description="Disordered" evidence="2">
    <location>
        <begin position="1"/>
        <end position="76"/>
    </location>
</feature>
<evidence type="ECO:0000313" key="3">
    <source>
        <dbReference type="EMBL" id="KAB2569465.1"/>
    </source>
</evidence>
<dbReference type="GO" id="GO:0016740">
    <property type="term" value="F:transferase activity"/>
    <property type="evidence" value="ECO:0007669"/>
    <property type="project" value="UniProtKB-KW"/>
</dbReference>
<feature type="region of interest" description="Disordered" evidence="2">
    <location>
        <begin position="304"/>
        <end position="332"/>
    </location>
</feature>
<comment type="caution">
    <text evidence="3">The sequence shown here is derived from an EMBL/GenBank/DDBJ whole genome shotgun (WGS) entry which is preliminary data.</text>
</comment>
<gene>
    <name evidence="3" type="primary">neuO</name>
    <name evidence="3" type="ORF">DBV05_g11874</name>
</gene>
<keyword evidence="1" id="KW-0175">Coiled coil</keyword>
<feature type="compositionally biased region" description="Polar residues" evidence="2">
    <location>
        <begin position="36"/>
        <end position="58"/>
    </location>
</feature>
<proteinExistence type="predicted"/>
<dbReference type="EMBL" id="VCHE01000193">
    <property type="protein sequence ID" value="KAB2569465.1"/>
    <property type="molecule type" value="Genomic_DNA"/>
</dbReference>
<feature type="compositionally biased region" description="Polar residues" evidence="2">
    <location>
        <begin position="19"/>
        <end position="29"/>
    </location>
</feature>
<feature type="coiled-coil region" evidence="1">
    <location>
        <begin position="103"/>
        <end position="252"/>
    </location>
</feature>
<evidence type="ECO:0000313" key="4">
    <source>
        <dbReference type="Proteomes" id="UP000325902"/>
    </source>
</evidence>
<reference evidence="3 4" key="1">
    <citation type="journal article" date="2019" name="Sci. Rep.">
        <title>A multi-omics analysis of the grapevine pathogen Lasiodiplodia theobromae reveals that temperature affects the expression of virulence- and pathogenicity-related genes.</title>
        <authorList>
            <person name="Felix C."/>
            <person name="Meneses R."/>
            <person name="Goncalves M.F.M."/>
            <person name="Tilleman L."/>
            <person name="Duarte A.S."/>
            <person name="Jorrin-Novo J.V."/>
            <person name="Van de Peer Y."/>
            <person name="Deforce D."/>
            <person name="Van Nieuwerburgh F."/>
            <person name="Esteves A.C."/>
            <person name="Alves A."/>
        </authorList>
    </citation>
    <scope>NUCLEOTIDE SEQUENCE [LARGE SCALE GENOMIC DNA]</scope>
    <source>
        <strain evidence="3 4">LA-SOL3</strain>
    </source>
</reference>
<feature type="compositionally biased region" description="Low complexity" evidence="2">
    <location>
        <begin position="64"/>
        <end position="76"/>
    </location>
</feature>
<evidence type="ECO:0000256" key="2">
    <source>
        <dbReference type="SAM" id="MobiDB-lite"/>
    </source>
</evidence>
<sequence length="332" mass="36898">MANEVRTTRAMAKRKNDDSASYLQQPDTITTDRSESMQPSLTASSSVFENHTSTSVAPSQILEPSQSSGAAGAAPQQPQAIINQAYNGPTKRTKVTDHKAAVLSVLNAEISLMKSKVSTLEAENAAIKAENAELQAENTELEADIAELEARNDKFKSEYIHLEALDKSPRHRNAHLEAQNDKLKTQNTKLQAQCDKLQRDKLKETKLRDQYAKFEAEYSRVEAKEHKLRTRVSSAKKHIKKLQDEASFKQDNRTRATLNQVQKIVDKVEQDLSSYARSKKYRPGHLLGVYESAMKLCDLLFKTNGLPRPPKRSGAAILSEDTDLSDSGSGSD</sequence>
<name>A0A5N5CVU4_9PEZI</name>